<dbReference type="EMBL" id="KV454211">
    <property type="protein sequence ID" value="ODQ59123.1"/>
    <property type="molecule type" value="Genomic_DNA"/>
</dbReference>
<protein>
    <submittedName>
        <fullName evidence="1">Uncharacterized protein</fullName>
    </submittedName>
</protein>
<keyword evidence="2" id="KW-1185">Reference proteome</keyword>
<dbReference type="Proteomes" id="UP000094112">
    <property type="component" value="Unassembled WGS sequence"/>
</dbReference>
<evidence type="ECO:0000313" key="2">
    <source>
        <dbReference type="Proteomes" id="UP000094112"/>
    </source>
</evidence>
<dbReference type="GeneID" id="30201414"/>
<evidence type="ECO:0000313" key="1">
    <source>
        <dbReference type="EMBL" id="ODQ59123.1"/>
    </source>
</evidence>
<sequence>MSSIESGNVDNMAQTNLLFGVASIIDISDINFDHGVLQLKQTAARLVARGIFQSDFKNAEYFVKTFNIDEYEFERVLHSAQGQIVNCRNELKSFLTRQTVSFDQAEHEFLSYGDLLGPTRTAKLAEIEGQEEETKDIVAWAVNRYLLTLKTSRGGDAQALEGYCKFTTELEKLCLGTFLLLKLYEGKPLTKTLCFHLLKTLCSNTKADLKYID</sequence>
<gene>
    <name evidence="1" type="ORF">WICANDRAFT_69501</name>
</gene>
<name>A0A1E3P1A9_WICAA</name>
<dbReference type="RefSeq" id="XP_019038330.1">
    <property type="nucleotide sequence ID" value="XM_019184168.1"/>
</dbReference>
<proteinExistence type="predicted"/>
<dbReference type="AlphaFoldDB" id="A0A1E3P1A9"/>
<reference evidence="1 2" key="1">
    <citation type="journal article" date="2016" name="Proc. Natl. Acad. Sci. U.S.A.">
        <title>Comparative genomics of biotechnologically important yeasts.</title>
        <authorList>
            <person name="Riley R."/>
            <person name="Haridas S."/>
            <person name="Wolfe K.H."/>
            <person name="Lopes M.R."/>
            <person name="Hittinger C.T."/>
            <person name="Goeker M."/>
            <person name="Salamov A.A."/>
            <person name="Wisecaver J.H."/>
            <person name="Long T.M."/>
            <person name="Calvey C.H."/>
            <person name="Aerts A.L."/>
            <person name="Barry K.W."/>
            <person name="Choi C."/>
            <person name="Clum A."/>
            <person name="Coughlan A.Y."/>
            <person name="Deshpande S."/>
            <person name="Douglass A.P."/>
            <person name="Hanson S.J."/>
            <person name="Klenk H.-P."/>
            <person name="LaButti K.M."/>
            <person name="Lapidus A."/>
            <person name="Lindquist E.A."/>
            <person name="Lipzen A.M."/>
            <person name="Meier-Kolthoff J.P."/>
            <person name="Ohm R.A."/>
            <person name="Otillar R.P."/>
            <person name="Pangilinan J.L."/>
            <person name="Peng Y."/>
            <person name="Rokas A."/>
            <person name="Rosa C.A."/>
            <person name="Scheuner C."/>
            <person name="Sibirny A.A."/>
            <person name="Slot J.C."/>
            <person name="Stielow J.B."/>
            <person name="Sun H."/>
            <person name="Kurtzman C.P."/>
            <person name="Blackwell M."/>
            <person name="Grigoriev I.V."/>
            <person name="Jeffries T.W."/>
        </authorList>
    </citation>
    <scope>NUCLEOTIDE SEQUENCE [LARGE SCALE GENOMIC DNA]</scope>
    <source>
        <strain evidence="2">ATCC 58044 / CBS 1984 / NCYC 433 / NRRL Y-366-8</strain>
    </source>
</reference>
<accession>A0A1E3P1A9</accession>
<organism evidence="1 2">
    <name type="scientific">Wickerhamomyces anomalus (strain ATCC 58044 / CBS 1984 / NCYC 433 / NRRL Y-366-8)</name>
    <name type="common">Yeast</name>
    <name type="synonym">Hansenula anomala</name>
    <dbReference type="NCBI Taxonomy" id="683960"/>
    <lineage>
        <taxon>Eukaryota</taxon>
        <taxon>Fungi</taxon>
        <taxon>Dikarya</taxon>
        <taxon>Ascomycota</taxon>
        <taxon>Saccharomycotina</taxon>
        <taxon>Saccharomycetes</taxon>
        <taxon>Phaffomycetales</taxon>
        <taxon>Wickerhamomycetaceae</taxon>
        <taxon>Wickerhamomyces</taxon>
    </lineage>
</organism>